<dbReference type="AlphaFoldDB" id="A0A9P4G8U8"/>
<name>A0A9P4G8U8_9PLEO</name>
<dbReference type="EMBL" id="ML976619">
    <property type="protein sequence ID" value="KAF1841248.1"/>
    <property type="molecule type" value="Genomic_DNA"/>
</dbReference>
<protein>
    <submittedName>
        <fullName evidence="1">Uncharacterized protein</fullName>
    </submittedName>
</protein>
<sequence>MTALLYLASSLFIRSRESIPLHYHLTRTATLSYLCSNTKVWPPLFTQLATAASKMPLQLPSGSLEQSPHPRSPRPSLTLHEYSARAALPSYLHLDHRVEVTRRRPLCSRH</sequence>
<dbReference type="Proteomes" id="UP000800039">
    <property type="component" value="Unassembled WGS sequence"/>
</dbReference>
<evidence type="ECO:0000313" key="2">
    <source>
        <dbReference type="Proteomes" id="UP000800039"/>
    </source>
</evidence>
<accession>A0A9P4G8U8</accession>
<organism evidence="1 2">
    <name type="scientific">Cucurbitaria berberidis CBS 394.84</name>
    <dbReference type="NCBI Taxonomy" id="1168544"/>
    <lineage>
        <taxon>Eukaryota</taxon>
        <taxon>Fungi</taxon>
        <taxon>Dikarya</taxon>
        <taxon>Ascomycota</taxon>
        <taxon>Pezizomycotina</taxon>
        <taxon>Dothideomycetes</taxon>
        <taxon>Pleosporomycetidae</taxon>
        <taxon>Pleosporales</taxon>
        <taxon>Pleosporineae</taxon>
        <taxon>Cucurbitariaceae</taxon>
        <taxon>Cucurbitaria</taxon>
    </lineage>
</organism>
<dbReference type="RefSeq" id="XP_040783811.1">
    <property type="nucleotide sequence ID" value="XM_040927187.1"/>
</dbReference>
<gene>
    <name evidence="1" type="ORF">K460DRAFT_201389</name>
</gene>
<dbReference type="GeneID" id="63844439"/>
<comment type="caution">
    <text evidence="1">The sequence shown here is derived from an EMBL/GenBank/DDBJ whole genome shotgun (WGS) entry which is preliminary data.</text>
</comment>
<reference evidence="1" key="1">
    <citation type="submission" date="2020-01" db="EMBL/GenBank/DDBJ databases">
        <authorList>
            <consortium name="DOE Joint Genome Institute"/>
            <person name="Haridas S."/>
            <person name="Albert R."/>
            <person name="Binder M."/>
            <person name="Bloem J."/>
            <person name="Labutti K."/>
            <person name="Salamov A."/>
            <person name="Andreopoulos B."/>
            <person name="Baker S.E."/>
            <person name="Barry K."/>
            <person name="Bills G."/>
            <person name="Bluhm B.H."/>
            <person name="Cannon C."/>
            <person name="Castanera R."/>
            <person name="Culley D.E."/>
            <person name="Daum C."/>
            <person name="Ezra D."/>
            <person name="Gonzalez J.B."/>
            <person name="Henrissat B."/>
            <person name="Kuo A."/>
            <person name="Liang C."/>
            <person name="Lipzen A."/>
            <person name="Lutzoni F."/>
            <person name="Magnuson J."/>
            <person name="Mondo S."/>
            <person name="Nolan M."/>
            <person name="Ohm R."/>
            <person name="Pangilinan J."/>
            <person name="Park H.-J."/>
            <person name="Ramirez L."/>
            <person name="Alfaro M."/>
            <person name="Sun H."/>
            <person name="Tritt A."/>
            <person name="Yoshinaga Y."/>
            <person name="Zwiers L.-H."/>
            <person name="Turgeon B.G."/>
            <person name="Goodwin S.B."/>
            <person name="Spatafora J.W."/>
            <person name="Crous P.W."/>
            <person name="Grigoriev I.V."/>
        </authorList>
    </citation>
    <scope>NUCLEOTIDE SEQUENCE</scope>
    <source>
        <strain evidence="1">CBS 394.84</strain>
    </source>
</reference>
<keyword evidence="2" id="KW-1185">Reference proteome</keyword>
<proteinExistence type="predicted"/>
<evidence type="ECO:0000313" key="1">
    <source>
        <dbReference type="EMBL" id="KAF1841248.1"/>
    </source>
</evidence>